<evidence type="ECO:0000256" key="2">
    <source>
        <dbReference type="SAM" id="Phobius"/>
    </source>
</evidence>
<keyword evidence="2" id="KW-1133">Transmembrane helix</keyword>
<dbReference type="GeneID" id="60605368"/>
<proteinExistence type="predicted"/>
<dbReference type="AlphaFoldDB" id="B1VFI9"/>
<evidence type="ECO:0000256" key="1">
    <source>
        <dbReference type="SAM" id="MobiDB-lite"/>
    </source>
</evidence>
<dbReference type="STRING" id="504474.cu0568"/>
<reference evidence="3 4" key="1">
    <citation type="journal article" date="2008" name="J. Biotechnol.">
        <title>The lifestyle of Corynebacterium urealyticum derived from its complete genome sequence established by pyrosequencing.</title>
        <authorList>
            <person name="Tauch A."/>
            <person name="Trost E."/>
            <person name="Tilker A."/>
            <person name="Ludewig U."/>
            <person name="Schneiker S."/>
            <person name="Goesmann A."/>
            <person name="Arnold W."/>
            <person name="Bekel T."/>
            <person name="Brinkrolf K."/>
            <person name="Brune I."/>
            <person name="Goetker S."/>
            <person name="Kalinowski J."/>
            <person name="Kamp P.-B."/>
            <person name="Lobo F.P."/>
            <person name="Viehoever P."/>
            <person name="Weisshaar B."/>
            <person name="Soriano F."/>
            <person name="Droege M."/>
            <person name="Puehler A."/>
        </authorList>
    </citation>
    <scope>NUCLEOTIDE SEQUENCE [LARGE SCALE GENOMIC DNA]</scope>
    <source>
        <strain evidence="4">ATCC 43042 / DSM 7109</strain>
    </source>
</reference>
<sequence length="154" mass="16629">MTNQKHNPGYPPTTHNPGYPPSAHLSPATGNSSTMRILTAVLLALLALAVATALSLYYVKTKSDDLDLERAKAACIEDVEKRAKYPGGVTFPDDGPKPATANDWLDSPRTYTAEGVVDFPNGFGTPVRMEYACTADIYSDGEVESSSAQVWKQY</sequence>
<evidence type="ECO:0000313" key="4">
    <source>
        <dbReference type="Proteomes" id="UP000001727"/>
    </source>
</evidence>
<accession>B1VFI9</accession>
<feature type="transmembrane region" description="Helical" evidence="2">
    <location>
        <begin position="37"/>
        <end position="59"/>
    </location>
</feature>
<feature type="region of interest" description="Disordered" evidence="1">
    <location>
        <begin position="1"/>
        <end position="30"/>
    </location>
</feature>
<keyword evidence="4" id="KW-1185">Reference proteome</keyword>
<dbReference type="RefSeq" id="WP_012359820.1">
    <property type="nucleotide sequence ID" value="NC_010545.1"/>
</dbReference>
<gene>
    <name evidence="3" type="ordered locus">cu0568</name>
</gene>
<keyword evidence="2" id="KW-0472">Membrane</keyword>
<protein>
    <submittedName>
        <fullName evidence="3">Uncharacterized protein</fullName>
    </submittedName>
</protein>
<name>B1VFI9_CORU7</name>
<organism evidence="3 4">
    <name type="scientific">Corynebacterium urealyticum (strain ATCC 43042 / DSM 7109)</name>
    <dbReference type="NCBI Taxonomy" id="504474"/>
    <lineage>
        <taxon>Bacteria</taxon>
        <taxon>Bacillati</taxon>
        <taxon>Actinomycetota</taxon>
        <taxon>Actinomycetes</taxon>
        <taxon>Mycobacteriales</taxon>
        <taxon>Corynebacteriaceae</taxon>
        <taxon>Corynebacterium</taxon>
    </lineage>
</organism>
<keyword evidence="2" id="KW-0812">Transmembrane</keyword>
<dbReference type="EMBL" id="AM942444">
    <property type="protein sequence ID" value="CAQ04528.1"/>
    <property type="molecule type" value="Genomic_DNA"/>
</dbReference>
<evidence type="ECO:0000313" key="3">
    <source>
        <dbReference type="EMBL" id="CAQ04528.1"/>
    </source>
</evidence>
<dbReference type="HOGENOM" id="CLU_1701316_0_0_11"/>
<dbReference type="KEGG" id="cur:cu0568"/>
<dbReference type="Proteomes" id="UP000001727">
    <property type="component" value="Chromosome"/>
</dbReference>